<dbReference type="InterPro" id="IPR027417">
    <property type="entry name" value="P-loop_NTPase"/>
</dbReference>
<dbReference type="GO" id="GO:0030163">
    <property type="term" value="P:protein catabolic process"/>
    <property type="evidence" value="ECO:0007669"/>
    <property type="project" value="InterPro"/>
</dbReference>
<dbReference type="GO" id="GO:0004176">
    <property type="term" value="F:ATP-dependent peptidase activity"/>
    <property type="evidence" value="ECO:0007669"/>
    <property type="project" value="UniProtKB-UniRule"/>
</dbReference>
<organism evidence="6 7">
    <name type="scientific">Candidatus Syntrophocurvum alkaliphilum</name>
    <dbReference type="NCBI Taxonomy" id="2293317"/>
    <lineage>
        <taxon>Bacteria</taxon>
        <taxon>Bacillati</taxon>
        <taxon>Bacillota</taxon>
        <taxon>Clostridia</taxon>
        <taxon>Eubacteriales</taxon>
        <taxon>Syntrophomonadaceae</taxon>
        <taxon>Candidatus Syntrophocurvum</taxon>
    </lineage>
</organism>
<dbReference type="Gene3D" id="3.30.230.10">
    <property type="match status" value="1"/>
</dbReference>
<sequence length="630" mass="70321">MSQEKVQDLLCDEQKDETGISNRVDALFTHLENIYGTQGLILKASKLDSIELMNSSDLNDKVIALNKLVKEDPTINSISEELSLAEIIKRLEQEVVDIYARRKIEEELQHKVQQQMEERYNDYLRDIKAEVLKEKNSSPENALTLKKLGQLEVMERTNLSRSALEMLRPSSLDEIIGQERALNSLISKLGTPYPQHIILYGPPGIGKTTCARLALEIVKEKENKIFKKEAPFIEVDGTTLRWDPRESTNPLLGSVHDPIYQGAKKELAEDGIPEPKLGLVSDANGGILFVDEIGEMDPYLQNKLLKVLEDKRVFFESSYYDPHDERIPQYIKKMFDNGVPADFILIGATTKSREEINPAFRSRCMEIFFEPLTIEHIKQIVDNSAKKLNISIDSNVSKLIAEYTTEGRGANKILVDAYALAYNERDNNDEKITVTSNHIYEALQNSRLSPYILNKASNNFEVGKIFGIGTSGYTGSLIEIEAISFPVKDGEGEIRFNETAGIMAKDSVFNAKSVFRKETSENLNNYDVHINITGGGNVDGPSAGTAIYMAILSSVKEYALKQDVAITGELSIQGKIKPVGGVYEKICGAKQAGIKKVLIPYQNIRDIPAGIEGIEVIPISNITEASEHIF</sequence>
<dbReference type="InterPro" id="IPR014252">
    <property type="entry name" value="Spore_LonC"/>
</dbReference>
<accession>A0A6I6DLC8</accession>
<dbReference type="GO" id="GO:0005524">
    <property type="term" value="F:ATP binding"/>
    <property type="evidence" value="ECO:0007669"/>
    <property type="project" value="InterPro"/>
</dbReference>
<dbReference type="InterPro" id="IPR020568">
    <property type="entry name" value="Ribosomal_Su5_D2-typ_SF"/>
</dbReference>
<reference evidence="7" key="1">
    <citation type="journal article" date="2019" name="Microbiology">
        <title>Complete Genome Sequence of an Uncultured Bacterium of the Candidate Phylum Bipolaricaulota.</title>
        <authorList>
            <person name="Kadnikov V.V."/>
            <person name="Mardanov A.V."/>
            <person name="Beletsky A.V."/>
            <person name="Frank Y.A."/>
            <person name="Karnachuk O.V."/>
            <person name="Ravin N.V."/>
        </authorList>
    </citation>
    <scope>NUCLEOTIDE SEQUENCE [LARGE SCALE GENOMIC DNA]</scope>
</reference>
<evidence type="ECO:0000259" key="5">
    <source>
        <dbReference type="PROSITE" id="PS51786"/>
    </source>
</evidence>
<dbReference type="EMBL" id="CP046457">
    <property type="protein sequence ID" value="QGU00647.1"/>
    <property type="molecule type" value="Genomic_DNA"/>
</dbReference>
<comment type="catalytic activity">
    <reaction evidence="3">
        <text>Hydrolysis of proteins in presence of ATP.</text>
        <dbReference type="EC" id="3.4.21.53"/>
    </reaction>
</comment>
<proteinExistence type="inferred from homology"/>
<dbReference type="GO" id="GO:0006355">
    <property type="term" value="P:regulation of DNA-templated transcription"/>
    <property type="evidence" value="ECO:0007669"/>
    <property type="project" value="InterPro"/>
</dbReference>
<keyword evidence="2 3" id="KW-0720">Serine protease</keyword>
<dbReference type="CDD" id="cd00009">
    <property type="entry name" value="AAA"/>
    <property type="match status" value="1"/>
</dbReference>
<evidence type="ECO:0000313" key="6">
    <source>
        <dbReference type="EMBL" id="QGU00647.1"/>
    </source>
</evidence>
<dbReference type="PRINTS" id="PR00830">
    <property type="entry name" value="ENDOLAPTASE"/>
</dbReference>
<dbReference type="InterPro" id="IPR008269">
    <property type="entry name" value="Lon_proteolytic"/>
</dbReference>
<dbReference type="InterPro" id="IPR027065">
    <property type="entry name" value="Lon_Prtase"/>
</dbReference>
<dbReference type="InterPro" id="IPR003593">
    <property type="entry name" value="AAA+_ATPase"/>
</dbReference>
<dbReference type="SUPFAM" id="SSF54211">
    <property type="entry name" value="Ribosomal protein S5 domain 2-like"/>
    <property type="match status" value="1"/>
</dbReference>
<dbReference type="NCBIfam" id="TIGR02903">
    <property type="entry name" value="spore_lon_C"/>
    <property type="match status" value="1"/>
</dbReference>
<dbReference type="Gene3D" id="3.40.50.300">
    <property type="entry name" value="P-loop containing nucleotide triphosphate hydrolases"/>
    <property type="match status" value="2"/>
</dbReference>
<dbReference type="PROSITE" id="PS00676">
    <property type="entry name" value="SIGMA54_INTERACT_2"/>
    <property type="match status" value="1"/>
</dbReference>
<gene>
    <name evidence="6" type="ORF">SYNTR_2053</name>
</gene>
<dbReference type="InterPro" id="IPR002078">
    <property type="entry name" value="Sigma_54_int"/>
</dbReference>
<dbReference type="OrthoDB" id="2318150at2"/>
<evidence type="ECO:0000256" key="1">
    <source>
        <dbReference type="ARBA" id="ARBA00022670"/>
    </source>
</evidence>
<feature type="active site" evidence="3">
    <location>
        <position position="542"/>
    </location>
</feature>
<evidence type="ECO:0000259" key="4">
    <source>
        <dbReference type="PROSITE" id="PS50045"/>
    </source>
</evidence>
<dbReference type="PANTHER" id="PTHR10046">
    <property type="entry name" value="ATP DEPENDENT LON PROTEASE FAMILY MEMBER"/>
    <property type="match status" value="1"/>
</dbReference>
<feature type="active site" evidence="3">
    <location>
        <position position="585"/>
    </location>
</feature>
<evidence type="ECO:0000256" key="2">
    <source>
        <dbReference type="ARBA" id="ARBA00022825"/>
    </source>
</evidence>
<dbReference type="AlphaFoldDB" id="A0A6I6DLC8"/>
<dbReference type="SMART" id="SM00382">
    <property type="entry name" value="AAA"/>
    <property type="match status" value="1"/>
</dbReference>
<feature type="domain" description="Sigma-54 factor interaction" evidence="4">
    <location>
        <begin position="180"/>
        <end position="361"/>
    </location>
</feature>
<feature type="domain" description="Lon proteolytic" evidence="5">
    <location>
        <begin position="459"/>
        <end position="630"/>
    </location>
</feature>
<dbReference type="PROSITE" id="PS50045">
    <property type="entry name" value="SIGMA54_INTERACT_4"/>
    <property type="match status" value="1"/>
</dbReference>
<dbReference type="GO" id="GO:0004252">
    <property type="term" value="F:serine-type endopeptidase activity"/>
    <property type="evidence" value="ECO:0007669"/>
    <property type="project" value="UniProtKB-UniRule"/>
</dbReference>
<dbReference type="Proteomes" id="UP000426444">
    <property type="component" value="Chromosome"/>
</dbReference>
<dbReference type="SUPFAM" id="SSF52540">
    <property type="entry name" value="P-loop containing nucleoside triphosphate hydrolases"/>
    <property type="match status" value="1"/>
</dbReference>
<dbReference type="InterPro" id="IPR025943">
    <property type="entry name" value="Sigma_54_int_dom_ATP-bd_2"/>
</dbReference>
<keyword evidence="7" id="KW-1185">Reference proteome</keyword>
<name>A0A6I6DLC8_9FIRM</name>
<evidence type="ECO:0000313" key="7">
    <source>
        <dbReference type="Proteomes" id="UP000426444"/>
    </source>
</evidence>
<evidence type="ECO:0000256" key="3">
    <source>
        <dbReference type="PROSITE-ProRule" id="PRU01122"/>
    </source>
</evidence>
<dbReference type="PROSITE" id="PS51786">
    <property type="entry name" value="LON_PROTEOLYTIC"/>
    <property type="match status" value="1"/>
</dbReference>
<dbReference type="Pfam" id="PF05362">
    <property type="entry name" value="Lon_C"/>
    <property type="match status" value="1"/>
</dbReference>
<comment type="similarity">
    <text evidence="3">Belongs to the peptidase S16 family.</text>
</comment>
<dbReference type="RefSeq" id="WP_156204408.1">
    <property type="nucleotide sequence ID" value="NZ_CP046457.1"/>
</dbReference>
<dbReference type="GO" id="GO:0006508">
    <property type="term" value="P:proteolysis"/>
    <property type="evidence" value="ECO:0007669"/>
    <property type="project" value="UniProtKB-KW"/>
</dbReference>
<dbReference type="Pfam" id="PF00158">
    <property type="entry name" value="Sigma54_activat"/>
    <property type="match status" value="1"/>
</dbReference>
<dbReference type="KEGG" id="salq:SYNTR_2053"/>
<keyword evidence="1 3" id="KW-0645">Protease</keyword>
<dbReference type="InterPro" id="IPR014721">
    <property type="entry name" value="Ribsml_uS5_D2-typ_fold_subgr"/>
</dbReference>
<protein>
    <recommendedName>
        <fullName evidence="3">endopeptidase La</fullName>
        <ecNumber evidence="3">3.4.21.53</ecNumber>
    </recommendedName>
</protein>
<dbReference type="EC" id="3.4.21.53" evidence="3"/>
<keyword evidence="3" id="KW-0378">Hydrolase</keyword>